<dbReference type="GO" id="GO:0000329">
    <property type="term" value="C:fungal-type vacuole membrane"/>
    <property type="evidence" value="ECO:0007669"/>
    <property type="project" value="TreeGrafter"/>
</dbReference>
<keyword evidence="4 9" id="KW-0812">Transmembrane</keyword>
<feature type="domain" description="Sodium/calcium exchanger membrane region" evidence="11">
    <location>
        <begin position="332"/>
        <end position="472"/>
    </location>
</feature>
<feature type="domain" description="Sodium/calcium exchanger membrane region" evidence="11">
    <location>
        <begin position="5"/>
        <end position="159"/>
    </location>
</feature>
<keyword evidence="6" id="KW-0406">Ion transport</keyword>
<gene>
    <name evidence="12" type="ORF">CC1G_06313</name>
</gene>
<feature type="compositionally biased region" description="Polar residues" evidence="8">
    <location>
        <begin position="206"/>
        <end position="219"/>
    </location>
</feature>
<comment type="subcellular location">
    <subcellularLocation>
        <location evidence="1">Endomembrane system</location>
        <topology evidence="1">Multi-pass membrane protein</topology>
    </subcellularLocation>
</comment>
<feature type="compositionally biased region" description="Polar residues" evidence="8">
    <location>
        <begin position="237"/>
        <end position="248"/>
    </location>
</feature>
<dbReference type="AlphaFoldDB" id="A8NTH2"/>
<dbReference type="HOGENOM" id="CLU_008721_4_2_1"/>
<keyword evidence="13" id="KW-1185">Reference proteome</keyword>
<dbReference type="InParanoid" id="A8NTH2"/>
<feature type="chain" id="PRO_5012429298" description="Sodium/calcium exchanger membrane region domain-containing protein" evidence="10">
    <location>
        <begin position="16"/>
        <end position="491"/>
    </location>
</feature>
<organism evidence="12 13">
    <name type="scientific">Coprinopsis cinerea (strain Okayama-7 / 130 / ATCC MYA-4618 / FGSC 9003)</name>
    <name type="common">Inky cap fungus</name>
    <name type="synonym">Hormographiella aspergillata</name>
    <dbReference type="NCBI Taxonomy" id="240176"/>
    <lineage>
        <taxon>Eukaryota</taxon>
        <taxon>Fungi</taxon>
        <taxon>Dikarya</taxon>
        <taxon>Basidiomycota</taxon>
        <taxon>Agaricomycotina</taxon>
        <taxon>Agaricomycetes</taxon>
        <taxon>Agaricomycetidae</taxon>
        <taxon>Agaricales</taxon>
        <taxon>Agaricineae</taxon>
        <taxon>Psathyrellaceae</taxon>
        <taxon>Coprinopsis</taxon>
    </lineage>
</organism>
<dbReference type="OMA" id="ISVHTMG"/>
<feature type="transmembrane region" description="Helical" evidence="9">
    <location>
        <begin position="140"/>
        <end position="159"/>
    </location>
</feature>
<dbReference type="RefSeq" id="XP_001836228.2">
    <property type="nucleotide sequence ID" value="XM_001836176.2"/>
</dbReference>
<feature type="transmembrane region" description="Helical" evidence="9">
    <location>
        <begin position="68"/>
        <end position="87"/>
    </location>
</feature>
<evidence type="ECO:0000256" key="7">
    <source>
        <dbReference type="ARBA" id="ARBA00023136"/>
    </source>
</evidence>
<protein>
    <recommendedName>
        <fullName evidence="11">Sodium/calcium exchanger membrane region domain-containing protein</fullName>
    </recommendedName>
</protein>
<dbReference type="PANTHER" id="PTHR31503:SF20">
    <property type="entry name" value="CA(2+)_H(+) EXCHANGER, PUTATIVE (EUROFUNG)-RELATED"/>
    <property type="match status" value="1"/>
</dbReference>
<feature type="transmembrane region" description="Helical" evidence="9">
    <location>
        <begin position="364"/>
        <end position="381"/>
    </location>
</feature>
<dbReference type="EMBL" id="AACS02000004">
    <property type="protein sequence ID" value="EAU85600.2"/>
    <property type="molecule type" value="Genomic_DNA"/>
</dbReference>
<evidence type="ECO:0000256" key="3">
    <source>
        <dbReference type="ARBA" id="ARBA00022448"/>
    </source>
</evidence>
<dbReference type="OrthoDB" id="1699231at2759"/>
<feature type="region of interest" description="Disordered" evidence="8">
    <location>
        <begin position="206"/>
        <end position="250"/>
    </location>
</feature>
<evidence type="ECO:0000256" key="6">
    <source>
        <dbReference type="ARBA" id="ARBA00023065"/>
    </source>
</evidence>
<evidence type="ECO:0000256" key="9">
    <source>
        <dbReference type="SAM" id="Phobius"/>
    </source>
</evidence>
<evidence type="ECO:0000259" key="11">
    <source>
        <dbReference type="Pfam" id="PF01699"/>
    </source>
</evidence>
<feature type="transmembrane region" description="Helical" evidence="9">
    <location>
        <begin position="393"/>
        <end position="419"/>
    </location>
</feature>
<dbReference type="Pfam" id="PF01699">
    <property type="entry name" value="Na_Ca_ex"/>
    <property type="match status" value="2"/>
</dbReference>
<dbReference type="InterPro" id="IPR044880">
    <property type="entry name" value="NCX_ion-bd_dom_sf"/>
</dbReference>
<evidence type="ECO:0000256" key="5">
    <source>
        <dbReference type="ARBA" id="ARBA00022989"/>
    </source>
</evidence>
<reference evidence="12 13" key="1">
    <citation type="journal article" date="2010" name="Proc. Natl. Acad. Sci. U.S.A.">
        <title>Insights into evolution of multicellular fungi from the assembled chromosomes of the mushroom Coprinopsis cinerea (Coprinus cinereus).</title>
        <authorList>
            <person name="Stajich J.E."/>
            <person name="Wilke S.K."/>
            <person name="Ahren D."/>
            <person name="Au C.H."/>
            <person name="Birren B.W."/>
            <person name="Borodovsky M."/>
            <person name="Burns C."/>
            <person name="Canback B."/>
            <person name="Casselton L.A."/>
            <person name="Cheng C.K."/>
            <person name="Deng J."/>
            <person name="Dietrich F.S."/>
            <person name="Fargo D.C."/>
            <person name="Farman M.L."/>
            <person name="Gathman A.C."/>
            <person name="Goldberg J."/>
            <person name="Guigo R."/>
            <person name="Hoegger P.J."/>
            <person name="Hooker J.B."/>
            <person name="Huggins A."/>
            <person name="James T.Y."/>
            <person name="Kamada T."/>
            <person name="Kilaru S."/>
            <person name="Kodira C."/>
            <person name="Kues U."/>
            <person name="Kupfer D."/>
            <person name="Kwan H.S."/>
            <person name="Lomsadze A."/>
            <person name="Li W."/>
            <person name="Lilly W.W."/>
            <person name="Ma L.J."/>
            <person name="Mackey A.J."/>
            <person name="Manning G."/>
            <person name="Martin F."/>
            <person name="Muraguchi H."/>
            <person name="Natvig D.O."/>
            <person name="Palmerini H."/>
            <person name="Ramesh M.A."/>
            <person name="Rehmeyer C.J."/>
            <person name="Roe B.A."/>
            <person name="Shenoy N."/>
            <person name="Stanke M."/>
            <person name="Ter-Hovhannisyan V."/>
            <person name="Tunlid A."/>
            <person name="Velagapudi R."/>
            <person name="Vision T.J."/>
            <person name="Zeng Q."/>
            <person name="Zolan M.E."/>
            <person name="Pukkila P.J."/>
        </authorList>
    </citation>
    <scope>NUCLEOTIDE SEQUENCE [LARGE SCALE GENOMIC DNA]</scope>
    <source>
        <strain evidence="13">Okayama-7 / 130 / ATCC MYA-4618 / FGSC 9003</strain>
    </source>
</reference>
<evidence type="ECO:0000256" key="1">
    <source>
        <dbReference type="ARBA" id="ARBA00004127"/>
    </source>
</evidence>
<keyword evidence="3" id="KW-0813">Transport</keyword>
<keyword evidence="10" id="KW-0732">Signal</keyword>
<feature type="signal peptide" evidence="10">
    <location>
        <begin position="1"/>
        <end position="15"/>
    </location>
</feature>
<dbReference type="GeneID" id="6012769"/>
<dbReference type="PANTHER" id="PTHR31503">
    <property type="entry name" value="VACUOLAR CALCIUM ION TRANSPORTER"/>
    <property type="match status" value="1"/>
</dbReference>
<evidence type="ECO:0000313" key="13">
    <source>
        <dbReference type="Proteomes" id="UP000001861"/>
    </source>
</evidence>
<dbReference type="VEuPathDB" id="FungiDB:CC1G_06313"/>
<feature type="transmembrane region" description="Helical" evidence="9">
    <location>
        <begin position="431"/>
        <end position="448"/>
    </location>
</feature>
<evidence type="ECO:0000256" key="2">
    <source>
        <dbReference type="ARBA" id="ARBA00008170"/>
    </source>
</evidence>
<comment type="similarity">
    <text evidence="2">Belongs to the Ca(2+):cation antiporter (CaCA) (TC 2.A.19) family.</text>
</comment>
<name>A8NTH2_COPC7</name>
<dbReference type="InterPro" id="IPR004837">
    <property type="entry name" value="NaCa_Exmemb"/>
</dbReference>
<keyword evidence="5 9" id="KW-1133">Transmembrane helix</keyword>
<keyword evidence="7 9" id="KW-0472">Membrane</keyword>
<comment type="caution">
    <text evidence="12">The sequence shown here is derived from an EMBL/GenBank/DDBJ whole genome shotgun (WGS) entry which is preliminary data.</text>
</comment>
<feature type="transmembrane region" description="Helical" evidence="9">
    <location>
        <begin position="455"/>
        <end position="474"/>
    </location>
</feature>
<dbReference type="Gene3D" id="1.20.1420.30">
    <property type="entry name" value="NCX, central ion-binding region"/>
    <property type="match status" value="2"/>
</dbReference>
<dbReference type="GO" id="GO:0015369">
    <property type="term" value="F:calcium:proton antiporter activity"/>
    <property type="evidence" value="ECO:0007669"/>
    <property type="project" value="UniProtKB-ARBA"/>
</dbReference>
<proteinExistence type="inferred from homology"/>
<evidence type="ECO:0000313" key="12">
    <source>
        <dbReference type="EMBL" id="EAU85600.2"/>
    </source>
</evidence>
<dbReference type="GO" id="GO:0012505">
    <property type="term" value="C:endomembrane system"/>
    <property type="evidence" value="ECO:0007669"/>
    <property type="project" value="UniProtKB-SubCell"/>
</dbReference>
<dbReference type="eggNOG" id="KOG1397">
    <property type="taxonomic scope" value="Eukaryota"/>
</dbReference>
<evidence type="ECO:0000256" key="8">
    <source>
        <dbReference type="SAM" id="MobiDB-lite"/>
    </source>
</evidence>
<dbReference type="KEGG" id="cci:CC1G_06313"/>
<evidence type="ECO:0000256" key="10">
    <source>
        <dbReference type="SAM" id="SignalP"/>
    </source>
</evidence>
<dbReference type="Proteomes" id="UP000001861">
    <property type="component" value="Unassembled WGS sequence"/>
</dbReference>
<sequence>MSAVCILALIPLVRLHDLSIAELALRVGGSKTGLLNASMSNFIEIVVAISALRKCELRVVQSSLVGSILSKLLLVLGLCFFAGGIKFSEQGFDPTATQIHSSLLSISVGVLLLPAAYHFTLSLEGEDAEHQKRDILRMSHGVSIVLLFIYISYMAFQLWSHSHLYSDRHNKKSARLPATQNITTEKAAAFLNKSRTNFRNYTKLQEATSSSFQSPTINSYPPPRSGGSSGTRPMYGQQRSFSTTSMDDTGSRMAFGRPTLRLVDQPNEQSTDSTLPLSMPGTPTTLVSASASGETLAELYESLPSYQQPEGTARDEMVKPPKQPKLSWFLTVFLLLTVTMAIAITADWFVESMDGISAHVSKDWVALIVLPLISSVAECITSMRVSVKDELSFSVAVAIGSTIQTALFVIPFMVLLAWVVNKPLTLLMDPFQSLVLYLSVQTTSYVVADGKSNWLEGMILISLYIIIAVAFWFYPGSVPLNFLVSCMVAET</sequence>
<dbReference type="InterPro" id="IPR004713">
    <property type="entry name" value="CaH_exchang"/>
</dbReference>
<feature type="transmembrane region" description="Helical" evidence="9">
    <location>
        <begin position="326"/>
        <end position="344"/>
    </location>
</feature>
<dbReference type="GO" id="GO:0006874">
    <property type="term" value="P:intracellular calcium ion homeostasis"/>
    <property type="evidence" value="ECO:0007669"/>
    <property type="project" value="TreeGrafter"/>
</dbReference>
<accession>A8NTH2</accession>
<evidence type="ECO:0000256" key="4">
    <source>
        <dbReference type="ARBA" id="ARBA00022692"/>
    </source>
</evidence>